<sequence>MADSSKLPTVRGFVSCAGKPRPVVTWWRDKRLVDNNYTSVGDVVHNSFEIRELKRSDFLVVLTCQASNNNVTVAASRSITLDMNREEKRLLHFLSIPHQVEGW</sequence>
<dbReference type="SUPFAM" id="SSF48726">
    <property type="entry name" value="Immunoglobulin"/>
    <property type="match status" value="1"/>
</dbReference>
<organism evidence="1 2">
    <name type="scientific">Amblyomma americanum</name>
    <name type="common">Lone star tick</name>
    <dbReference type="NCBI Taxonomy" id="6943"/>
    <lineage>
        <taxon>Eukaryota</taxon>
        <taxon>Metazoa</taxon>
        <taxon>Ecdysozoa</taxon>
        <taxon>Arthropoda</taxon>
        <taxon>Chelicerata</taxon>
        <taxon>Arachnida</taxon>
        <taxon>Acari</taxon>
        <taxon>Parasitiformes</taxon>
        <taxon>Ixodida</taxon>
        <taxon>Ixodoidea</taxon>
        <taxon>Ixodidae</taxon>
        <taxon>Amblyomminae</taxon>
        <taxon>Amblyomma</taxon>
    </lineage>
</organism>
<proteinExistence type="predicted"/>
<dbReference type="InterPro" id="IPR036179">
    <property type="entry name" value="Ig-like_dom_sf"/>
</dbReference>
<protein>
    <recommendedName>
        <fullName evidence="3">Ig-like domain-containing protein</fullName>
    </recommendedName>
</protein>
<evidence type="ECO:0000313" key="1">
    <source>
        <dbReference type="EMBL" id="KAK8784633.1"/>
    </source>
</evidence>
<dbReference type="AlphaFoldDB" id="A0AAQ4FCS4"/>
<gene>
    <name evidence="1" type="ORF">V5799_009002</name>
</gene>
<dbReference type="Gene3D" id="2.60.40.10">
    <property type="entry name" value="Immunoglobulins"/>
    <property type="match status" value="1"/>
</dbReference>
<dbReference type="CDD" id="cd00096">
    <property type="entry name" value="Ig"/>
    <property type="match status" value="1"/>
</dbReference>
<evidence type="ECO:0000313" key="2">
    <source>
        <dbReference type="Proteomes" id="UP001321473"/>
    </source>
</evidence>
<dbReference type="Proteomes" id="UP001321473">
    <property type="component" value="Unassembled WGS sequence"/>
</dbReference>
<accession>A0AAQ4FCS4</accession>
<dbReference type="InterPro" id="IPR013783">
    <property type="entry name" value="Ig-like_fold"/>
</dbReference>
<dbReference type="PANTHER" id="PTHR23278:SF19">
    <property type="entry name" value="OBSCURIN"/>
    <property type="match status" value="1"/>
</dbReference>
<comment type="caution">
    <text evidence="1">The sequence shown here is derived from an EMBL/GenBank/DDBJ whole genome shotgun (WGS) entry which is preliminary data.</text>
</comment>
<reference evidence="1 2" key="1">
    <citation type="journal article" date="2023" name="Arcadia Sci">
        <title>De novo assembly of a long-read Amblyomma americanum tick genome.</title>
        <authorList>
            <person name="Chou S."/>
            <person name="Poskanzer K.E."/>
            <person name="Rollins M."/>
            <person name="Thuy-Boun P.S."/>
        </authorList>
    </citation>
    <scope>NUCLEOTIDE SEQUENCE [LARGE SCALE GENOMIC DNA]</scope>
    <source>
        <strain evidence="1">F_SG_1</strain>
        <tissue evidence="1">Salivary glands</tissue>
    </source>
</reference>
<keyword evidence="2" id="KW-1185">Reference proteome</keyword>
<dbReference type="EMBL" id="JARKHS020004404">
    <property type="protein sequence ID" value="KAK8784633.1"/>
    <property type="molecule type" value="Genomic_DNA"/>
</dbReference>
<name>A0AAQ4FCS4_AMBAM</name>
<evidence type="ECO:0008006" key="3">
    <source>
        <dbReference type="Google" id="ProtNLM"/>
    </source>
</evidence>
<dbReference type="PANTHER" id="PTHR23278">
    <property type="entry name" value="SIDESTEP PROTEIN"/>
    <property type="match status" value="1"/>
</dbReference>